<protein>
    <submittedName>
        <fullName evidence="2">(pine wood nematode) hypothetical protein</fullName>
    </submittedName>
</protein>
<evidence type="ECO:0000313" key="2">
    <source>
        <dbReference type="EMBL" id="CAD5210671.1"/>
    </source>
</evidence>
<keyword evidence="3" id="KW-1185">Reference proteome</keyword>
<sequence>MSLSPHSKKPHTFACGADSSSFSGQGPFERKHIFLAAENIGGSSIFAFFDFEVVHGDSLGVAKFHGLIRDNLEELLERSGCREGYGEMTLEQLKK</sequence>
<name>A0A7I8XLQ0_BURXY</name>
<dbReference type="AlphaFoldDB" id="A0A7I8XLQ0"/>
<feature type="compositionally biased region" description="Basic residues" evidence="1">
    <location>
        <begin position="1"/>
        <end position="11"/>
    </location>
</feature>
<gene>
    <name evidence="2" type="ORF">BXYJ_LOCUS2045</name>
</gene>
<feature type="region of interest" description="Disordered" evidence="1">
    <location>
        <begin position="1"/>
        <end position="23"/>
    </location>
</feature>
<evidence type="ECO:0000256" key="1">
    <source>
        <dbReference type="SAM" id="MobiDB-lite"/>
    </source>
</evidence>
<evidence type="ECO:0000313" key="3">
    <source>
        <dbReference type="Proteomes" id="UP000659654"/>
    </source>
</evidence>
<accession>A0A7I8XLQ0</accession>
<dbReference type="Proteomes" id="UP000582659">
    <property type="component" value="Unassembled WGS sequence"/>
</dbReference>
<dbReference type="EMBL" id="CAJFCV020000001">
    <property type="protein sequence ID" value="CAG9086788.1"/>
    <property type="molecule type" value="Genomic_DNA"/>
</dbReference>
<dbReference type="Proteomes" id="UP000659654">
    <property type="component" value="Unassembled WGS sequence"/>
</dbReference>
<proteinExistence type="predicted"/>
<dbReference type="EMBL" id="CAJFDI010000001">
    <property type="protein sequence ID" value="CAD5210671.1"/>
    <property type="molecule type" value="Genomic_DNA"/>
</dbReference>
<comment type="caution">
    <text evidence="2">The sequence shown here is derived from an EMBL/GenBank/DDBJ whole genome shotgun (WGS) entry which is preliminary data.</text>
</comment>
<reference evidence="2" key="1">
    <citation type="submission" date="2020-09" db="EMBL/GenBank/DDBJ databases">
        <authorList>
            <person name="Kikuchi T."/>
        </authorList>
    </citation>
    <scope>NUCLEOTIDE SEQUENCE</scope>
    <source>
        <strain evidence="2">Ka4C1</strain>
    </source>
</reference>
<organism evidence="2 3">
    <name type="scientific">Bursaphelenchus xylophilus</name>
    <name type="common">Pinewood nematode worm</name>
    <name type="synonym">Aphelenchoides xylophilus</name>
    <dbReference type="NCBI Taxonomy" id="6326"/>
    <lineage>
        <taxon>Eukaryota</taxon>
        <taxon>Metazoa</taxon>
        <taxon>Ecdysozoa</taxon>
        <taxon>Nematoda</taxon>
        <taxon>Chromadorea</taxon>
        <taxon>Rhabditida</taxon>
        <taxon>Tylenchina</taxon>
        <taxon>Tylenchomorpha</taxon>
        <taxon>Aphelenchoidea</taxon>
        <taxon>Aphelenchoididae</taxon>
        <taxon>Bursaphelenchus</taxon>
    </lineage>
</organism>